<protein>
    <submittedName>
        <fullName evidence="2">Uncharacterized protein</fullName>
    </submittedName>
</protein>
<name>A0A4R0RC75_9APHY</name>
<evidence type="ECO:0000256" key="1">
    <source>
        <dbReference type="SAM" id="MobiDB-lite"/>
    </source>
</evidence>
<feature type="compositionally biased region" description="Basic and acidic residues" evidence="1">
    <location>
        <begin position="169"/>
        <end position="182"/>
    </location>
</feature>
<dbReference type="Proteomes" id="UP000292702">
    <property type="component" value="Unassembled WGS sequence"/>
</dbReference>
<sequence length="206" mass="22961">MANNGQPVQIQTAPPSGRLLGASSSRFPFQWAGDIYFDNIWSDAINHQDPRYRLCVATPSWGFSMLFVQRSLNPAQPANGDWTPALGNNQQASMNAQVNPNTNLLNVHALQPEGLNIPNLPPPGLAMIAHDGFVVVGTRVLWNREAHVTKNQPNSPDAFLYYHQHKPRKGPDPSAVHDQDRGKSWKFNELILGSQVQQYRRIRGPP</sequence>
<organism evidence="2 3">
    <name type="scientific">Steccherinum ochraceum</name>
    <dbReference type="NCBI Taxonomy" id="92696"/>
    <lineage>
        <taxon>Eukaryota</taxon>
        <taxon>Fungi</taxon>
        <taxon>Dikarya</taxon>
        <taxon>Basidiomycota</taxon>
        <taxon>Agaricomycotina</taxon>
        <taxon>Agaricomycetes</taxon>
        <taxon>Polyporales</taxon>
        <taxon>Steccherinaceae</taxon>
        <taxon>Steccherinum</taxon>
    </lineage>
</organism>
<accession>A0A4R0RC75</accession>
<gene>
    <name evidence="2" type="ORF">EIP91_007655</name>
</gene>
<comment type="caution">
    <text evidence="2">The sequence shown here is derived from an EMBL/GenBank/DDBJ whole genome shotgun (WGS) entry which is preliminary data.</text>
</comment>
<dbReference type="EMBL" id="RWJN01000414">
    <property type="protein sequence ID" value="TCD61969.1"/>
    <property type="molecule type" value="Genomic_DNA"/>
</dbReference>
<keyword evidence="3" id="KW-1185">Reference proteome</keyword>
<dbReference type="AlphaFoldDB" id="A0A4R0RC75"/>
<dbReference type="OrthoDB" id="2743946at2759"/>
<feature type="region of interest" description="Disordered" evidence="1">
    <location>
        <begin position="163"/>
        <end position="182"/>
    </location>
</feature>
<proteinExistence type="predicted"/>
<evidence type="ECO:0000313" key="2">
    <source>
        <dbReference type="EMBL" id="TCD61969.1"/>
    </source>
</evidence>
<reference evidence="2 3" key="1">
    <citation type="submission" date="2018-11" db="EMBL/GenBank/DDBJ databases">
        <title>Genome assembly of Steccherinum ochraceum LE-BIN_3174, the white-rot fungus of the Steccherinaceae family (The Residual Polyporoid clade, Polyporales, Basidiomycota).</title>
        <authorList>
            <person name="Fedorova T.V."/>
            <person name="Glazunova O.A."/>
            <person name="Landesman E.O."/>
            <person name="Moiseenko K.V."/>
            <person name="Psurtseva N.V."/>
            <person name="Savinova O.S."/>
            <person name="Shakhova N.V."/>
            <person name="Tyazhelova T.V."/>
            <person name="Vasina D.V."/>
        </authorList>
    </citation>
    <scope>NUCLEOTIDE SEQUENCE [LARGE SCALE GENOMIC DNA]</scope>
    <source>
        <strain evidence="2 3">LE-BIN_3174</strain>
    </source>
</reference>
<evidence type="ECO:0000313" key="3">
    <source>
        <dbReference type="Proteomes" id="UP000292702"/>
    </source>
</evidence>